<feature type="region of interest" description="Disordered" evidence="1">
    <location>
        <begin position="1"/>
        <end position="39"/>
    </location>
</feature>
<sequence>MADGEVDGMTDDTSGQRGSREPRRRSGAGGASGSVVEAHEARIVLAPQLGRGLRWSDVVTAMAAERDLSAGEADGR</sequence>
<evidence type="ECO:0000313" key="2">
    <source>
        <dbReference type="EMBL" id="OQO92556.1"/>
    </source>
</evidence>
<gene>
    <name evidence="2" type="ORF">B1813_10275</name>
</gene>
<accession>A0A1V9A6A9</accession>
<dbReference type="EMBL" id="MWIH01000005">
    <property type="protein sequence ID" value="OQO92556.1"/>
    <property type="molecule type" value="Genomic_DNA"/>
</dbReference>
<reference evidence="2 3" key="1">
    <citation type="submission" date="2017-02" db="EMBL/GenBank/DDBJ databases">
        <title>Draft genome of Saccharomonospora sp. 154.</title>
        <authorList>
            <person name="Alonso-Carmona G.S."/>
            <person name="De La Haba R."/>
            <person name="Vera-Gargallo B."/>
            <person name="Sandoval-Trujillo A.H."/>
            <person name="Ramirez-Duran N."/>
            <person name="Ventosa A."/>
        </authorList>
    </citation>
    <scope>NUCLEOTIDE SEQUENCE [LARGE SCALE GENOMIC DNA]</scope>
    <source>
        <strain evidence="2 3">LRS4.154</strain>
    </source>
</reference>
<dbReference type="STRING" id="1962155.B1813_10275"/>
<name>A0A1V9A6A9_SACPI</name>
<dbReference type="Pfam" id="PF19731">
    <property type="entry name" value="DUF6222"/>
    <property type="match status" value="1"/>
</dbReference>
<organism evidence="2 3">
    <name type="scientific">Saccharomonospora piscinae</name>
    <dbReference type="NCBI Taxonomy" id="687388"/>
    <lineage>
        <taxon>Bacteria</taxon>
        <taxon>Bacillati</taxon>
        <taxon>Actinomycetota</taxon>
        <taxon>Actinomycetes</taxon>
        <taxon>Pseudonocardiales</taxon>
        <taxon>Pseudonocardiaceae</taxon>
        <taxon>Saccharomonospora</taxon>
    </lineage>
</organism>
<dbReference type="Proteomes" id="UP000192591">
    <property type="component" value="Unassembled WGS sequence"/>
</dbReference>
<evidence type="ECO:0000256" key="1">
    <source>
        <dbReference type="SAM" id="MobiDB-lite"/>
    </source>
</evidence>
<comment type="caution">
    <text evidence="2">The sequence shown here is derived from an EMBL/GenBank/DDBJ whole genome shotgun (WGS) entry which is preliminary data.</text>
</comment>
<proteinExistence type="predicted"/>
<keyword evidence="3" id="KW-1185">Reference proteome</keyword>
<evidence type="ECO:0000313" key="3">
    <source>
        <dbReference type="Proteomes" id="UP000192591"/>
    </source>
</evidence>
<feature type="compositionally biased region" description="Acidic residues" evidence="1">
    <location>
        <begin position="1"/>
        <end position="10"/>
    </location>
</feature>
<dbReference type="InterPro" id="IPR046194">
    <property type="entry name" value="DUF6222"/>
</dbReference>
<protein>
    <submittedName>
        <fullName evidence="2">Uncharacterized protein</fullName>
    </submittedName>
</protein>
<dbReference type="AlphaFoldDB" id="A0A1V9A6A9"/>